<dbReference type="Pfam" id="PF00379">
    <property type="entry name" value="Chitin_bind_4"/>
    <property type="match status" value="1"/>
</dbReference>
<dbReference type="Proteomes" id="UP000829291">
    <property type="component" value="Chromosome 4"/>
</dbReference>
<keyword evidence="1 2" id="KW-0193">Cuticle</keyword>
<dbReference type="PRINTS" id="PR00947">
    <property type="entry name" value="CUTICLE"/>
</dbReference>
<dbReference type="PROSITE" id="PS51155">
    <property type="entry name" value="CHIT_BIND_RR_2"/>
    <property type="match status" value="1"/>
</dbReference>
<name>A0ABM3FW79_NEOLC</name>
<evidence type="ECO:0000313" key="4">
    <source>
        <dbReference type="RefSeq" id="XP_046592273.1"/>
    </source>
</evidence>
<organism evidence="3 4">
    <name type="scientific">Neodiprion lecontei</name>
    <name type="common">Redheaded pine sawfly</name>
    <dbReference type="NCBI Taxonomy" id="441921"/>
    <lineage>
        <taxon>Eukaryota</taxon>
        <taxon>Metazoa</taxon>
        <taxon>Ecdysozoa</taxon>
        <taxon>Arthropoda</taxon>
        <taxon>Hexapoda</taxon>
        <taxon>Insecta</taxon>
        <taxon>Pterygota</taxon>
        <taxon>Neoptera</taxon>
        <taxon>Endopterygota</taxon>
        <taxon>Hymenoptera</taxon>
        <taxon>Tenthredinoidea</taxon>
        <taxon>Diprionidae</taxon>
        <taxon>Diprioninae</taxon>
        <taxon>Neodiprion</taxon>
    </lineage>
</organism>
<dbReference type="PANTHER" id="PTHR12236">
    <property type="entry name" value="STRUCTURAL CONTITUENT OF CUTICLE"/>
    <property type="match status" value="1"/>
</dbReference>
<keyword evidence="3" id="KW-1185">Reference proteome</keyword>
<reference evidence="4" key="1">
    <citation type="submission" date="2025-08" db="UniProtKB">
        <authorList>
            <consortium name="RefSeq"/>
        </authorList>
    </citation>
    <scope>IDENTIFICATION</scope>
    <source>
        <tissue evidence="4">Thorax and Abdomen</tissue>
    </source>
</reference>
<sequence length="240" mass="24175">MFTGLLAVAHGGIIGGGIVGSPAAVAVAQPATVVRTEDYDPNPQYSYSYSVADGLTGDNKAQEETRNGDVVQGSYSLVEPDGSRRTVSYAADPVNGFNAVVQKDPAISVKTVSAPGPLLGQTLVTGPQQIIRHPILTGAAGPAVVTTASGSLLRQSAVLAGGQVLRQSLVAGEPVLRQSVITAPSITSQNIISAPSVNGGVVATAPLAYGIGLGLRAGSLYSAHPVLQSAYGTGAILKVH</sequence>
<dbReference type="GeneID" id="107219892"/>
<dbReference type="PANTHER" id="PTHR12236:SF95">
    <property type="entry name" value="CUTICULAR PROTEIN 76BD, ISOFORM C-RELATED"/>
    <property type="match status" value="1"/>
</dbReference>
<dbReference type="InterPro" id="IPR051217">
    <property type="entry name" value="Insect_Cuticle_Struc_Prot"/>
</dbReference>
<evidence type="ECO:0000256" key="1">
    <source>
        <dbReference type="ARBA" id="ARBA00022460"/>
    </source>
</evidence>
<proteinExistence type="predicted"/>
<dbReference type="PROSITE" id="PS00233">
    <property type="entry name" value="CHIT_BIND_RR_1"/>
    <property type="match status" value="1"/>
</dbReference>
<protein>
    <submittedName>
        <fullName evidence="4">Cuticle protein 19.8 isoform X2</fullName>
    </submittedName>
</protein>
<gene>
    <name evidence="4" type="primary">LOC107219892</name>
</gene>
<accession>A0ABM3FW79</accession>
<dbReference type="InterPro" id="IPR000618">
    <property type="entry name" value="Insect_cuticle"/>
</dbReference>
<dbReference type="InterPro" id="IPR031311">
    <property type="entry name" value="CHIT_BIND_RR_consensus"/>
</dbReference>
<evidence type="ECO:0000256" key="2">
    <source>
        <dbReference type="PROSITE-ProRule" id="PRU00497"/>
    </source>
</evidence>
<evidence type="ECO:0000313" key="3">
    <source>
        <dbReference type="Proteomes" id="UP000829291"/>
    </source>
</evidence>
<dbReference type="RefSeq" id="XP_046592273.1">
    <property type="nucleotide sequence ID" value="XM_046736317.1"/>
</dbReference>